<reference evidence="3 4" key="2">
    <citation type="submission" date="2024-09" db="EMBL/GenBank/DDBJ databases">
        <title>Draft genome sequence of Candidatus Magnetaquicoccaceae bacterium FCR-1.</title>
        <authorList>
            <person name="Shimoshige H."/>
            <person name="Shimamura S."/>
            <person name="Taoka A."/>
            <person name="Kobayashi H."/>
            <person name="Maekawa T."/>
        </authorList>
    </citation>
    <scope>NUCLEOTIDE SEQUENCE [LARGE SCALE GENOMIC DNA]</scope>
    <source>
        <strain evidence="3 4">FCR-1</strain>
    </source>
</reference>
<dbReference type="EMBL" id="BAAFGK010000004">
    <property type="protein sequence ID" value="GAB0057460.1"/>
    <property type="molecule type" value="Genomic_DNA"/>
</dbReference>
<dbReference type="InterPro" id="IPR044946">
    <property type="entry name" value="Restrct_endonuc_typeI_TRD_sf"/>
</dbReference>
<name>A0ABQ0C9B1_9PROT</name>
<dbReference type="InterPro" id="IPR052021">
    <property type="entry name" value="Type-I_RS_S_subunit"/>
</dbReference>
<dbReference type="PANTHER" id="PTHR30408:SF12">
    <property type="entry name" value="TYPE I RESTRICTION ENZYME MJAVIII SPECIFICITY SUBUNIT"/>
    <property type="match status" value="1"/>
</dbReference>
<accession>A0ABQ0C9B1</accession>
<dbReference type="Gene3D" id="1.10.287.1120">
    <property type="entry name" value="Bipartite methylase S protein"/>
    <property type="match status" value="1"/>
</dbReference>
<dbReference type="SUPFAM" id="SSF116734">
    <property type="entry name" value="DNA methylase specificity domain"/>
    <property type="match status" value="2"/>
</dbReference>
<dbReference type="PANTHER" id="PTHR30408">
    <property type="entry name" value="TYPE-1 RESTRICTION ENZYME ECOKI SPECIFICITY PROTEIN"/>
    <property type="match status" value="1"/>
</dbReference>
<dbReference type="Gene3D" id="3.90.220.20">
    <property type="entry name" value="DNA methylase specificity domains"/>
    <property type="match status" value="2"/>
</dbReference>
<evidence type="ECO:0000256" key="1">
    <source>
        <dbReference type="ARBA" id="ARBA00022747"/>
    </source>
</evidence>
<evidence type="ECO:0000313" key="3">
    <source>
        <dbReference type="EMBL" id="GAB0057460.1"/>
    </source>
</evidence>
<evidence type="ECO:0000313" key="4">
    <source>
        <dbReference type="Proteomes" id="UP001628193"/>
    </source>
</evidence>
<evidence type="ECO:0000256" key="2">
    <source>
        <dbReference type="ARBA" id="ARBA00023125"/>
    </source>
</evidence>
<dbReference type="Proteomes" id="UP001628193">
    <property type="component" value="Unassembled WGS sequence"/>
</dbReference>
<comment type="caution">
    <text evidence="3">The sequence shown here is derived from an EMBL/GenBank/DDBJ whole genome shotgun (WGS) entry which is preliminary data.</text>
</comment>
<keyword evidence="4" id="KW-1185">Reference proteome</keyword>
<keyword evidence="1" id="KW-0680">Restriction system</keyword>
<sequence length="394" mass="43997">MSGNNKRPLVPRLRFPEFREGGEWESAQLDQLISTITPPKKIQTTDYLREGQFPIIDQGQSDIAGWTNDAESLIDNHQVLIVFGDHTCSLKLLRRAFAQGADGIKILKGNALVSTDYLYQFLHFRPVIQEEYKRHFAIFKAKVVAYPERQSGEQQKIADCLTSLDDLITAHSQKLDKLKAHKKGLMQQLFPAEGETVPRLRFAEFDGELSSSPLGSVAYFVCAKISIDEITADRYVSTENLLPDFGGMSPSFKLPSVSSVTCFQPEDILISNIRPYLKKVWKADIRGGVSNDVLVVRSKGQIGAGYLAAILRSDFFIDYVMRGAKGVKMPRGEIPMIREFPVPCSCHAEQQKIADCLSSLDDLITAQNQKLEALKAHKKGLMQQLFPVMDEGAA</sequence>
<gene>
    <name evidence="3" type="ORF">SIID45300_01788</name>
</gene>
<keyword evidence="2" id="KW-0238">DNA-binding</keyword>
<protein>
    <recommendedName>
        <fullName evidence="5">Restriction endonuclease subunit S</fullName>
    </recommendedName>
</protein>
<evidence type="ECO:0008006" key="5">
    <source>
        <dbReference type="Google" id="ProtNLM"/>
    </source>
</evidence>
<organism evidence="3 4">
    <name type="scientific">Candidatus Magnetaquiglobus chichijimensis</name>
    <dbReference type="NCBI Taxonomy" id="3141448"/>
    <lineage>
        <taxon>Bacteria</taxon>
        <taxon>Pseudomonadati</taxon>
        <taxon>Pseudomonadota</taxon>
        <taxon>Magnetococcia</taxon>
        <taxon>Magnetococcales</taxon>
        <taxon>Candidatus Magnetaquicoccaceae</taxon>
        <taxon>Candidatus Magnetaquiglobus</taxon>
    </lineage>
</organism>
<reference evidence="3 4" key="1">
    <citation type="submission" date="2024-05" db="EMBL/GenBank/DDBJ databases">
        <authorList>
            <consortium name="Candidatus Magnetaquicoccaceae bacterium FCR-1 genome sequencing consortium"/>
            <person name="Shimoshige H."/>
            <person name="Shimamura S."/>
            <person name="Taoka A."/>
            <person name="Kobayashi H."/>
            <person name="Maekawa T."/>
        </authorList>
    </citation>
    <scope>NUCLEOTIDE SEQUENCE [LARGE SCALE GENOMIC DNA]</scope>
    <source>
        <strain evidence="3 4">FCR-1</strain>
    </source>
</reference>
<dbReference type="RefSeq" id="WP_420905157.1">
    <property type="nucleotide sequence ID" value="NZ_BAAFGK010000004.1"/>
</dbReference>
<proteinExistence type="predicted"/>